<evidence type="ECO:0000313" key="3">
    <source>
        <dbReference type="Proteomes" id="UP000183063"/>
    </source>
</evidence>
<dbReference type="Gene3D" id="3.30.70.1700">
    <property type="entry name" value="Phage minor tail protein U"/>
    <property type="match status" value="1"/>
</dbReference>
<evidence type="ECO:0000313" key="4">
    <source>
        <dbReference type="Proteomes" id="UP000198939"/>
    </source>
</evidence>
<dbReference type="Proteomes" id="UP000183063">
    <property type="component" value="Unassembled WGS sequence"/>
</dbReference>
<dbReference type="RefSeq" id="WP_072371180.1">
    <property type="nucleotide sequence ID" value="NZ_FNXB01000004.1"/>
</dbReference>
<keyword evidence="4" id="KW-1185">Reference proteome</keyword>
<dbReference type="EMBL" id="FOCV01000002">
    <property type="protein sequence ID" value="SEN05359.1"/>
    <property type="molecule type" value="Genomic_DNA"/>
</dbReference>
<reference evidence="3" key="1">
    <citation type="submission" date="2016-10" db="EMBL/GenBank/DDBJ databases">
        <authorList>
            <person name="Wibberg D."/>
        </authorList>
    </citation>
    <scope>NUCLEOTIDE SEQUENCE [LARGE SCALE GENOMIC DNA]</scope>
</reference>
<name>A0A1H8DDM7_9HYPH</name>
<evidence type="ECO:0000313" key="1">
    <source>
        <dbReference type="EMBL" id="SEH51408.1"/>
    </source>
</evidence>
<reference evidence="2 4" key="2">
    <citation type="submission" date="2016-10" db="EMBL/GenBank/DDBJ databases">
        <authorList>
            <person name="Varghese N."/>
            <person name="Submissions S."/>
        </authorList>
    </citation>
    <scope>NUCLEOTIDE SEQUENCE [LARGE SCALE GENOMIC DNA]</scope>
    <source>
        <strain evidence="2 4">CGMCC 1.7071</strain>
    </source>
</reference>
<dbReference type="EMBL" id="FNXB01000004">
    <property type="protein sequence ID" value="SEH51408.1"/>
    <property type="molecule type" value="Genomic_DNA"/>
</dbReference>
<dbReference type="InterPro" id="IPR038512">
    <property type="entry name" value="GpU-like_sf"/>
</dbReference>
<dbReference type="STRING" id="501024.RTCCBAU85039_0840"/>
<gene>
    <name evidence="1" type="ORF">RTCCBAU85039_0840</name>
    <name evidence="2" type="ORF">SAMN05216228_100219</name>
</gene>
<proteinExistence type="predicted"/>
<dbReference type="Proteomes" id="UP000198939">
    <property type="component" value="Unassembled WGS sequence"/>
</dbReference>
<evidence type="ECO:0000313" key="2">
    <source>
        <dbReference type="EMBL" id="SEN05359.1"/>
    </source>
</evidence>
<dbReference type="AlphaFoldDB" id="A0A1H8DDM7"/>
<protein>
    <submittedName>
        <fullName evidence="1">Uncharacterized protein</fullName>
    </submittedName>
</protein>
<dbReference type="OrthoDB" id="8419745at2"/>
<accession>A0A1H8DDM7</accession>
<sequence>MSHIRKQLRAFAADMLKGSSFCGSKVFASRARPLAREEVAAAFVYTSDEASEDVTTDGVQQRSIRLRIDVVAKGDEVTKADALDDEFAVYAERQFAADPQLGGLANASEYRGATFAMTVDGEKTFHVMSMTYQVTVFTRNSDPETAL</sequence>
<organism evidence="1 3">
    <name type="scientific">Rhizobium tibeticum</name>
    <dbReference type="NCBI Taxonomy" id="501024"/>
    <lineage>
        <taxon>Bacteria</taxon>
        <taxon>Pseudomonadati</taxon>
        <taxon>Pseudomonadota</taxon>
        <taxon>Alphaproteobacteria</taxon>
        <taxon>Hyphomicrobiales</taxon>
        <taxon>Rhizobiaceae</taxon>
        <taxon>Rhizobium/Agrobacterium group</taxon>
        <taxon>Rhizobium</taxon>
    </lineage>
</organism>
<reference evidence="1" key="3">
    <citation type="submission" date="2016-10" db="EMBL/GenBank/DDBJ databases">
        <authorList>
            <person name="de Groot N.N."/>
        </authorList>
    </citation>
    <scope>NUCLEOTIDE SEQUENCE [LARGE SCALE GENOMIC DNA]</scope>
    <source>
        <strain evidence="1">CCBAU85039</strain>
    </source>
</reference>